<dbReference type="Proteomes" id="UP000274822">
    <property type="component" value="Unassembled WGS sequence"/>
</dbReference>
<sequence>MVASSIITSSPTTTKAARTPDPRRSSSGPGLVATAAPTQINGPNSIAIPSSPPHSDGLRNGGGLAIGIVLGVLFFLCLCMASGWWAVMRKGFGRRADEDAAGGVESQEKEQETVEPSRPSFFDGQRSDSWWSITGEKRLSRVQVVIDRIDAIVCEKESVGRMCGTQ</sequence>
<evidence type="ECO:0000256" key="1">
    <source>
        <dbReference type="SAM" id="MobiDB-lite"/>
    </source>
</evidence>
<keyword evidence="4" id="KW-1185">Reference proteome</keyword>
<reference evidence="3 4" key="1">
    <citation type="journal article" date="2018" name="New Phytol.">
        <title>Phylogenomics of Endogonaceae and evolution of mycorrhizas within Mucoromycota.</title>
        <authorList>
            <person name="Chang Y."/>
            <person name="Desiro A."/>
            <person name="Na H."/>
            <person name="Sandor L."/>
            <person name="Lipzen A."/>
            <person name="Clum A."/>
            <person name="Barry K."/>
            <person name="Grigoriev I.V."/>
            <person name="Martin F.M."/>
            <person name="Stajich J.E."/>
            <person name="Smith M.E."/>
            <person name="Bonito G."/>
            <person name="Spatafora J.W."/>
        </authorList>
    </citation>
    <scope>NUCLEOTIDE SEQUENCE [LARGE SCALE GENOMIC DNA]</scope>
    <source>
        <strain evidence="3 4">AD002</strain>
    </source>
</reference>
<feature type="transmembrane region" description="Helical" evidence="2">
    <location>
        <begin position="64"/>
        <end position="87"/>
    </location>
</feature>
<protein>
    <submittedName>
        <fullName evidence="3">Uncharacterized protein</fullName>
    </submittedName>
</protein>
<accession>A0A433QTC9</accession>
<feature type="region of interest" description="Disordered" evidence="1">
    <location>
        <begin position="100"/>
        <end position="121"/>
    </location>
</feature>
<feature type="compositionally biased region" description="Polar residues" evidence="1">
    <location>
        <begin position="36"/>
        <end position="48"/>
    </location>
</feature>
<evidence type="ECO:0000256" key="2">
    <source>
        <dbReference type="SAM" id="Phobius"/>
    </source>
</evidence>
<keyword evidence="2" id="KW-0812">Transmembrane</keyword>
<comment type="caution">
    <text evidence="3">The sequence shown here is derived from an EMBL/GenBank/DDBJ whole genome shotgun (WGS) entry which is preliminary data.</text>
</comment>
<evidence type="ECO:0000313" key="4">
    <source>
        <dbReference type="Proteomes" id="UP000274822"/>
    </source>
</evidence>
<name>A0A433QTC9_9FUNG</name>
<feature type="compositionally biased region" description="Low complexity" evidence="1">
    <location>
        <begin position="1"/>
        <end position="14"/>
    </location>
</feature>
<keyword evidence="2" id="KW-1133">Transmembrane helix</keyword>
<feature type="region of interest" description="Disordered" evidence="1">
    <location>
        <begin position="1"/>
        <end position="55"/>
    </location>
</feature>
<proteinExistence type="predicted"/>
<organism evidence="3 4">
    <name type="scientific">Jimgerdemannia flammicorona</name>
    <dbReference type="NCBI Taxonomy" id="994334"/>
    <lineage>
        <taxon>Eukaryota</taxon>
        <taxon>Fungi</taxon>
        <taxon>Fungi incertae sedis</taxon>
        <taxon>Mucoromycota</taxon>
        <taxon>Mucoromycotina</taxon>
        <taxon>Endogonomycetes</taxon>
        <taxon>Endogonales</taxon>
        <taxon>Endogonaceae</taxon>
        <taxon>Jimgerdemannia</taxon>
    </lineage>
</organism>
<dbReference type="EMBL" id="RBNJ01001582">
    <property type="protein sequence ID" value="RUS33015.1"/>
    <property type="molecule type" value="Genomic_DNA"/>
</dbReference>
<evidence type="ECO:0000313" key="3">
    <source>
        <dbReference type="EMBL" id="RUS33015.1"/>
    </source>
</evidence>
<gene>
    <name evidence="3" type="ORF">BC938DRAFT_473494</name>
</gene>
<dbReference type="AlphaFoldDB" id="A0A433QTC9"/>
<keyword evidence="2" id="KW-0472">Membrane</keyword>